<evidence type="ECO:0000256" key="1">
    <source>
        <dbReference type="SAM" id="Phobius"/>
    </source>
</evidence>
<dbReference type="RefSeq" id="WP_107940546.1">
    <property type="nucleotide sequence ID" value="NZ_QANS01000004.1"/>
</dbReference>
<protein>
    <submittedName>
        <fullName evidence="2">Uncharacterized protein</fullName>
    </submittedName>
</protein>
<keyword evidence="1" id="KW-0472">Membrane</keyword>
<name>A0A2T5MEH5_9GAMM</name>
<dbReference type="OrthoDB" id="7597097at2"/>
<proteinExistence type="predicted"/>
<comment type="caution">
    <text evidence="2">The sequence shown here is derived from an EMBL/GenBank/DDBJ whole genome shotgun (WGS) entry which is preliminary data.</text>
</comment>
<evidence type="ECO:0000313" key="3">
    <source>
        <dbReference type="Proteomes" id="UP000244248"/>
    </source>
</evidence>
<reference evidence="2 3" key="1">
    <citation type="submission" date="2018-04" db="EMBL/GenBank/DDBJ databases">
        <title>Novel species isolated from glacier.</title>
        <authorList>
            <person name="Liu Q."/>
            <person name="Xin Y.-H."/>
        </authorList>
    </citation>
    <scope>NUCLEOTIDE SEQUENCE [LARGE SCALE GENOMIC DNA]</scope>
    <source>
        <strain evidence="2 3">GT1R17</strain>
    </source>
</reference>
<keyword evidence="1" id="KW-1133">Transmembrane helix</keyword>
<keyword evidence="1" id="KW-0812">Transmembrane</keyword>
<keyword evidence="3" id="KW-1185">Reference proteome</keyword>
<sequence length="172" mass="19010">MAEHPVVVKTYRGSQDGAARAFKRDAATMGLKGYVPTSQSYAPGSYGCGSFILALILCFAIIGILILIYMLIVKPDGVLSVTYEQRKSQTATGAQGSKICPRCAEQIKAAAQVCRFCNHQFDPQDVVRAVAIDSALTRYEERNARIHDDEETLAHRLGRWVGQQRAQKHPRK</sequence>
<organism evidence="2 3">
    <name type="scientific">Stenotrophobium rhamnosiphilum</name>
    <dbReference type="NCBI Taxonomy" id="2029166"/>
    <lineage>
        <taxon>Bacteria</taxon>
        <taxon>Pseudomonadati</taxon>
        <taxon>Pseudomonadota</taxon>
        <taxon>Gammaproteobacteria</taxon>
        <taxon>Nevskiales</taxon>
        <taxon>Nevskiaceae</taxon>
        <taxon>Stenotrophobium</taxon>
    </lineage>
</organism>
<dbReference type="AlphaFoldDB" id="A0A2T5MEH5"/>
<gene>
    <name evidence="2" type="ORF">CJD38_11690</name>
</gene>
<evidence type="ECO:0000313" key="2">
    <source>
        <dbReference type="EMBL" id="PTU30962.1"/>
    </source>
</evidence>
<dbReference type="EMBL" id="QANS01000004">
    <property type="protein sequence ID" value="PTU30962.1"/>
    <property type="molecule type" value="Genomic_DNA"/>
</dbReference>
<accession>A0A2T5MEH5</accession>
<dbReference type="Proteomes" id="UP000244248">
    <property type="component" value="Unassembled WGS sequence"/>
</dbReference>
<feature type="transmembrane region" description="Helical" evidence="1">
    <location>
        <begin position="51"/>
        <end position="72"/>
    </location>
</feature>